<evidence type="ECO:0000256" key="1">
    <source>
        <dbReference type="SAM" id="MobiDB-lite"/>
    </source>
</evidence>
<feature type="compositionally biased region" description="Basic residues" evidence="1">
    <location>
        <begin position="674"/>
        <end position="686"/>
    </location>
</feature>
<feature type="region of interest" description="Disordered" evidence="1">
    <location>
        <begin position="666"/>
        <end position="686"/>
    </location>
</feature>
<feature type="compositionally biased region" description="Basic and acidic residues" evidence="1">
    <location>
        <begin position="565"/>
        <end position="574"/>
    </location>
</feature>
<feature type="compositionally biased region" description="Acidic residues" evidence="1">
    <location>
        <begin position="158"/>
        <end position="168"/>
    </location>
</feature>
<dbReference type="EMBL" id="CP031036">
    <property type="protein sequence ID" value="QDZ19569.1"/>
    <property type="molecule type" value="Genomic_DNA"/>
</dbReference>
<feature type="region of interest" description="Disordered" evidence="1">
    <location>
        <begin position="1"/>
        <end position="22"/>
    </location>
</feature>
<feature type="compositionally biased region" description="Basic and acidic residues" evidence="1">
    <location>
        <begin position="1"/>
        <end position="14"/>
    </location>
</feature>
<accession>A0A5B8MGL2</accession>
<feature type="region of interest" description="Disordered" evidence="1">
    <location>
        <begin position="141"/>
        <end position="168"/>
    </location>
</feature>
<evidence type="ECO:0000313" key="3">
    <source>
        <dbReference type="Proteomes" id="UP000316726"/>
    </source>
</evidence>
<feature type="compositionally biased region" description="Basic residues" evidence="1">
    <location>
        <begin position="507"/>
        <end position="519"/>
    </location>
</feature>
<sequence>MEDSTRKTLYREDSLGGQQNRVRPRGYSFYDLIEQEEQEEQQHKLARTRVQQDLRHKAISQGFQFLEGVQSEESLAFSKFVAGVGDTSTSRAGDSGLDFDRNDSLETQPSLNSALTLELNKSFKFKGNLVDDEEASSPHLFENFQGKAPGSGRAPAGEDLEDEDGADQQENEVIKFEERAPPIAEEEAGESDHVDVVLVVNATGYVTVHFDVCLPSSSSSGQKGRQQATGSGSQADFPGASDAPGGQRKAKKKRKKKVAPKQQPEERPSWNGSNSSGEPPTSTGRLTPTKAHKVFDADKKLSYNKKKELLLAHLRAVNSKKKENDNQPASPNPQTKNLWTKAVRKASVGAAINDSYLAALDSAKRHKQLSTKRLTPESGEKKRSPRAVIDAKSDYGKRHGRVSPKSTRRRKPQAKEEPAEMVSLTLTEIISTPVTAVRAINRFQSFKSSSSGKKKEVRKEWGAAVPKPKTSAATPRSPSSASPPPVQMSFKLEDITSTVTKVKAINKFRSFKSSSRHSPRAAAEEQETPPATTAVSESQQGASKDIVVEGPGEDHGTATTGGEPLRNKEEEESHGGVAGGEGNSSRSPGPAEERDHEPEPGEPECREPAQQIPAAESRSGRGTGKEAQEITPATRPAASGSGSQDDSMGVHEVDPKIVDYFMQINDEEDAKDGKKSKKKSKKKKSKIKKLFGKILCRSKNKV</sequence>
<feature type="region of interest" description="Disordered" evidence="1">
    <location>
        <begin position="362"/>
        <end position="421"/>
    </location>
</feature>
<feature type="compositionally biased region" description="Basic and acidic residues" evidence="1">
    <location>
        <begin position="591"/>
        <end position="607"/>
    </location>
</feature>
<evidence type="ECO:0000313" key="2">
    <source>
        <dbReference type="EMBL" id="QDZ19569.1"/>
    </source>
</evidence>
<feature type="compositionally biased region" description="Low complexity" evidence="1">
    <location>
        <begin position="470"/>
        <end position="480"/>
    </location>
</feature>
<feature type="region of interest" description="Disordered" evidence="1">
    <location>
        <begin position="216"/>
        <end position="299"/>
    </location>
</feature>
<dbReference type="AlphaFoldDB" id="A0A5B8MGL2"/>
<feature type="region of interest" description="Disordered" evidence="1">
    <location>
        <begin position="314"/>
        <end position="341"/>
    </location>
</feature>
<feature type="compositionally biased region" description="Polar residues" evidence="1">
    <location>
        <begin position="221"/>
        <end position="234"/>
    </location>
</feature>
<gene>
    <name evidence="2" type="ORF">A3770_03p20870</name>
</gene>
<organism evidence="2 3">
    <name type="scientific">Chloropicon primus</name>
    <dbReference type="NCBI Taxonomy" id="1764295"/>
    <lineage>
        <taxon>Eukaryota</taxon>
        <taxon>Viridiplantae</taxon>
        <taxon>Chlorophyta</taxon>
        <taxon>Chloropicophyceae</taxon>
        <taxon>Chloropicales</taxon>
        <taxon>Chloropicaceae</taxon>
        <taxon>Chloropicon</taxon>
    </lineage>
</organism>
<feature type="compositionally biased region" description="Basic residues" evidence="1">
    <location>
        <begin position="398"/>
        <end position="412"/>
    </location>
</feature>
<protein>
    <submittedName>
        <fullName evidence="2">Uncharacterized protein</fullName>
    </submittedName>
</protein>
<feature type="region of interest" description="Disordered" evidence="1">
    <location>
        <begin position="443"/>
        <end position="492"/>
    </location>
</feature>
<name>A0A5B8MGL2_9CHLO</name>
<feature type="region of interest" description="Disordered" evidence="1">
    <location>
        <begin position="507"/>
        <end position="654"/>
    </location>
</feature>
<feature type="compositionally biased region" description="Basic residues" evidence="1">
    <location>
        <begin position="248"/>
        <end position="259"/>
    </location>
</feature>
<keyword evidence="3" id="KW-1185">Reference proteome</keyword>
<reference evidence="2 3" key="1">
    <citation type="submission" date="2018-07" db="EMBL/GenBank/DDBJ databases">
        <title>The complete nuclear genome of the prasinophyte Chloropicon primus (CCMP1205).</title>
        <authorList>
            <person name="Pombert J.-F."/>
            <person name="Otis C."/>
            <person name="Turmel M."/>
            <person name="Lemieux C."/>
        </authorList>
    </citation>
    <scope>NUCLEOTIDE SEQUENCE [LARGE SCALE GENOMIC DNA]</scope>
    <source>
        <strain evidence="2 3">CCMP1205</strain>
    </source>
</reference>
<feature type="compositionally biased region" description="Polar residues" evidence="1">
    <location>
        <begin position="326"/>
        <end position="338"/>
    </location>
</feature>
<feature type="compositionally biased region" description="Polar residues" evidence="1">
    <location>
        <begin position="270"/>
        <end position="286"/>
    </location>
</feature>
<dbReference type="Proteomes" id="UP000316726">
    <property type="component" value="Chromosome 3"/>
</dbReference>
<proteinExistence type="predicted"/>